<sequence length="271" mass="30275">MTDTIRPHPLLADPFGLATNLRDVDPVRARTIDRDLDFALTRFDWRPLFRASPPQRITVLIPAYPLSADARKTLHGRTRIACGSRHDVRIVIDDRVGVSRWDKVTAIMADGGKRDWLLVIDDDAALGAQFLDRFVAAIMATSLDIAQPAHRMHSYASYAVTQRRSGSIVRRSHFVEGGPVLAIRATLLPSLTPVPRSRWGWGVDIVWADLALRNGWRLGIVDGAPVEHLRPINFDLPDRRPLLEASALLHARQPAIDRKTMLGGDRILVGY</sequence>
<accession>A0A558R2R8</accession>
<proteinExistence type="predicted"/>
<protein>
    <recommendedName>
        <fullName evidence="3">Glycosyltransferase family 2 protein</fullName>
    </recommendedName>
</protein>
<evidence type="ECO:0000313" key="1">
    <source>
        <dbReference type="EMBL" id="TVV73679.1"/>
    </source>
</evidence>
<dbReference type="EMBL" id="VNIM01000043">
    <property type="protein sequence ID" value="TVV73679.1"/>
    <property type="molecule type" value="Genomic_DNA"/>
</dbReference>
<evidence type="ECO:0008006" key="3">
    <source>
        <dbReference type="Google" id="ProtNLM"/>
    </source>
</evidence>
<dbReference type="Proteomes" id="UP000318681">
    <property type="component" value="Unassembled WGS sequence"/>
</dbReference>
<dbReference type="SUPFAM" id="SSF53448">
    <property type="entry name" value="Nucleotide-diphospho-sugar transferases"/>
    <property type="match status" value="1"/>
</dbReference>
<comment type="caution">
    <text evidence="1">The sequence shown here is derived from an EMBL/GenBank/DDBJ whole genome shotgun (WGS) entry which is preliminary data.</text>
</comment>
<dbReference type="AlphaFoldDB" id="A0A558R2R8"/>
<dbReference type="InterPro" id="IPR029044">
    <property type="entry name" value="Nucleotide-diphossugar_trans"/>
</dbReference>
<organism evidence="1 2">
    <name type="scientific">Alterirhizorhabdus solaris</name>
    <dbReference type="NCBI Taxonomy" id="2529389"/>
    <lineage>
        <taxon>Bacteria</taxon>
        <taxon>Pseudomonadati</taxon>
        <taxon>Pseudomonadota</taxon>
        <taxon>Alphaproteobacteria</taxon>
        <taxon>Sphingomonadales</taxon>
        <taxon>Rhizorhabdaceae</taxon>
        <taxon>Alterirhizorhabdus</taxon>
    </lineage>
</organism>
<gene>
    <name evidence="1" type="ORF">FOY91_11530</name>
</gene>
<dbReference type="OrthoDB" id="7810870at2"/>
<keyword evidence="2" id="KW-1185">Reference proteome</keyword>
<dbReference type="RefSeq" id="WP_145151763.1">
    <property type="nucleotide sequence ID" value="NZ_VNIM01000043.1"/>
</dbReference>
<name>A0A558R2R8_9SPHN</name>
<reference evidence="1 2" key="1">
    <citation type="submission" date="2019-07" db="EMBL/GenBank/DDBJ databases">
        <title>Sphingomonas solaris sp. nov., isolated from a solar panel from Boston, Massachusetts.</title>
        <authorList>
            <person name="Tanner K."/>
            <person name="Pascual J."/>
            <person name="Mancuso C."/>
            <person name="Pereto J."/>
            <person name="Khalil A."/>
            <person name="Vilanova C."/>
        </authorList>
    </citation>
    <scope>NUCLEOTIDE SEQUENCE [LARGE SCALE GENOMIC DNA]</scope>
    <source>
        <strain evidence="1 2">R4DWN</strain>
    </source>
</reference>
<evidence type="ECO:0000313" key="2">
    <source>
        <dbReference type="Proteomes" id="UP000318681"/>
    </source>
</evidence>